<evidence type="ECO:0000256" key="1">
    <source>
        <dbReference type="ARBA" id="ARBA00023015"/>
    </source>
</evidence>
<dbReference type="EMBL" id="JQCL01000006">
    <property type="protein sequence ID" value="KRO14801.1"/>
    <property type="molecule type" value="Genomic_DNA"/>
</dbReference>
<evidence type="ECO:0000259" key="5">
    <source>
        <dbReference type="PROSITE" id="PS51464"/>
    </source>
</evidence>
<keyword evidence="3" id="KW-0804">Transcription</keyword>
<dbReference type="STRING" id="942150.IV64_GL000373"/>
<dbReference type="GO" id="GO:0097367">
    <property type="term" value="F:carbohydrate derivative binding"/>
    <property type="evidence" value="ECO:0007669"/>
    <property type="project" value="InterPro"/>
</dbReference>
<proteinExistence type="predicted"/>
<evidence type="ECO:0000313" key="7">
    <source>
        <dbReference type="Proteomes" id="UP000051783"/>
    </source>
</evidence>
<sequence length="297" mass="32339">MEVADVSTQAPKHRNRVLTLIRSYYPNLSVTDRKIADYIIKDPVKTAAQSISDLAAAVGVSTATVSRFVKRISFNSFRDFSRELTAAEPVERTTAEAFQDVEKQTTFKGIATSTFNSIRSSLDQTSQVMTEADLKRAVHLLLHAKTIGFYGLGGSAVASLDGYHKFVRTGIPCAHNSDYDMQLMQAAQMTSNDVAVVISHTGRNQQTLQILKTLTGQKVPVIALTSFGNSPLAKASTVAFISVAEEINYRSEGLTSLIAQMSIIDSLFLMTAVHGNIKMAASLGRVREAISETRTEL</sequence>
<dbReference type="InterPro" id="IPR046348">
    <property type="entry name" value="SIS_dom_sf"/>
</dbReference>
<dbReference type="Proteomes" id="UP000051783">
    <property type="component" value="Unassembled WGS sequence"/>
</dbReference>
<gene>
    <name evidence="6" type="ORF">IV64_GL000373</name>
</gene>
<dbReference type="InterPro" id="IPR047640">
    <property type="entry name" value="RpiR-like"/>
</dbReference>
<dbReference type="InterPro" id="IPR009057">
    <property type="entry name" value="Homeodomain-like_sf"/>
</dbReference>
<dbReference type="Gene3D" id="3.40.50.10490">
    <property type="entry name" value="Glucose-6-phosphate isomerase like protein, domain 1"/>
    <property type="match status" value="1"/>
</dbReference>
<evidence type="ECO:0000259" key="4">
    <source>
        <dbReference type="PROSITE" id="PS51071"/>
    </source>
</evidence>
<dbReference type="InterPro" id="IPR000281">
    <property type="entry name" value="HTH_RpiR"/>
</dbReference>
<keyword evidence="2" id="KW-0238">DNA-binding</keyword>
<dbReference type="CDD" id="cd05013">
    <property type="entry name" value="SIS_RpiR"/>
    <property type="match status" value="1"/>
</dbReference>
<dbReference type="InterPro" id="IPR036388">
    <property type="entry name" value="WH-like_DNA-bd_sf"/>
</dbReference>
<dbReference type="PANTHER" id="PTHR30514">
    <property type="entry name" value="GLUCOKINASE"/>
    <property type="match status" value="1"/>
</dbReference>
<dbReference type="Pfam" id="PF01380">
    <property type="entry name" value="SIS"/>
    <property type="match status" value="1"/>
</dbReference>
<dbReference type="PATRIC" id="fig|942150.3.peg.380"/>
<dbReference type="GO" id="GO:0003677">
    <property type="term" value="F:DNA binding"/>
    <property type="evidence" value="ECO:0007669"/>
    <property type="project" value="UniProtKB-KW"/>
</dbReference>
<dbReference type="InterPro" id="IPR035472">
    <property type="entry name" value="RpiR-like_SIS"/>
</dbReference>
<dbReference type="GO" id="GO:1901135">
    <property type="term" value="P:carbohydrate derivative metabolic process"/>
    <property type="evidence" value="ECO:0007669"/>
    <property type="project" value="InterPro"/>
</dbReference>
<protein>
    <submittedName>
        <fullName evidence="6">RpiR family gluconate operon transcriptional regulator</fullName>
    </submittedName>
</protein>
<organism evidence="6 7">
    <name type="scientific">Lactiplantibacillus xiangfangensis</name>
    <dbReference type="NCBI Taxonomy" id="942150"/>
    <lineage>
        <taxon>Bacteria</taxon>
        <taxon>Bacillati</taxon>
        <taxon>Bacillota</taxon>
        <taxon>Bacilli</taxon>
        <taxon>Lactobacillales</taxon>
        <taxon>Lactobacillaceae</taxon>
        <taxon>Lactiplantibacillus</taxon>
    </lineage>
</organism>
<keyword evidence="1" id="KW-0805">Transcription regulation</keyword>
<dbReference type="Gene3D" id="1.10.10.10">
    <property type="entry name" value="Winged helix-like DNA-binding domain superfamily/Winged helix DNA-binding domain"/>
    <property type="match status" value="1"/>
</dbReference>
<dbReference type="PROSITE" id="PS51071">
    <property type="entry name" value="HTH_RPIR"/>
    <property type="match status" value="1"/>
</dbReference>
<comment type="caution">
    <text evidence="6">The sequence shown here is derived from an EMBL/GenBank/DDBJ whole genome shotgun (WGS) entry which is preliminary data.</text>
</comment>
<dbReference type="PROSITE" id="PS51464">
    <property type="entry name" value="SIS"/>
    <property type="match status" value="1"/>
</dbReference>
<keyword evidence="7" id="KW-1185">Reference proteome</keyword>
<dbReference type="PANTHER" id="PTHR30514:SF1">
    <property type="entry name" value="HTH-TYPE TRANSCRIPTIONAL REGULATOR HEXR-RELATED"/>
    <property type="match status" value="1"/>
</dbReference>
<dbReference type="PROSITE" id="PS00356">
    <property type="entry name" value="HTH_LACI_1"/>
    <property type="match status" value="1"/>
</dbReference>
<dbReference type="GO" id="GO:0003700">
    <property type="term" value="F:DNA-binding transcription factor activity"/>
    <property type="evidence" value="ECO:0007669"/>
    <property type="project" value="InterPro"/>
</dbReference>
<evidence type="ECO:0000313" key="6">
    <source>
        <dbReference type="EMBL" id="KRO14801.1"/>
    </source>
</evidence>
<feature type="domain" description="SIS" evidence="5">
    <location>
        <begin position="137"/>
        <end position="277"/>
    </location>
</feature>
<reference evidence="6 7" key="1">
    <citation type="journal article" date="2015" name="Genome Announc.">
        <title>Expanding the biotechnology potential of lactobacilli through comparative genomics of 213 strains and associated genera.</title>
        <authorList>
            <person name="Sun Z."/>
            <person name="Harris H.M."/>
            <person name="McCann A."/>
            <person name="Guo C."/>
            <person name="Argimon S."/>
            <person name="Zhang W."/>
            <person name="Yang X."/>
            <person name="Jeffery I.B."/>
            <person name="Cooney J.C."/>
            <person name="Kagawa T.F."/>
            <person name="Liu W."/>
            <person name="Song Y."/>
            <person name="Salvetti E."/>
            <person name="Wrobel A."/>
            <person name="Rasinkangas P."/>
            <person name="Parkhill J."/>
            <person name="Rea M.C."/>
            <person name="O'Sullivan O."/>
            <person name="Ritari J."/>
            <person name="Douillard F.P."/>
            <person name="Paul Ross R."/>
            <person name="Yang R."/>
            <person name="Briner A.E."/>
            <person name="Felis G.E."/>
            <person name="de Vos W.M."/>
            <person name="Barrangou R."/>
            <person name="Klaenhammer T.R."/>
            <person name="Caufield P.W."/>
            <person name="Cui Y."/>
            <person name="Zhang H."/>
            <person name="O'Toole P.W."/>
        </authorList>
    </citation>
    <scope>NUCLEOTIDE SEQUENCE [LARGE SCALE GENOMIC DNA]</scope>
    <source>
        <strain evidence="6 7">LMG 26013</strain>
    </source>
</reference>
<evidence type="ECO:0000256" key="2">
    <source>
        <dbReference type="ARBA" id="ARBA00023125"/>
    </source>
</evidence>
<dbReference type="Pfam" id="PF01418">
    <property type="entry name" value="HTH_6"/>
    <property type="match status" value="1"/>
</dbReference>
<dbReference type="SUPFAM" id="SSF46689">
    <property type="entry name" value="Homeodomain-like"/>
    <property type="match status" value="1"/>
</dbReference>
<dbReference type="AlphaFoldDB" id="A0A0R2MM86"/>
<dbReference type="SUPFAM" id="SSF53697">
    <property type="entry name" value="SIS domain"/>
    <property type="match status" value="1"/>
</dbReference>
<feature type="domain" description="HTH rpiR-type" evidence="4">
    <location>
        <begin position="15"/>
        <end position="91"/>
    </location>
</feature>
<evidence type="ECO:0000256" key="3">
    <source>
        <dbReference type="ARBA" id="ARBA00023163"/>
    </source>
</evidence>
<name>A0A0R2MM86_9LACO</name>
<accession>A0A0R2MM86</accession>
<dbReference type="InterPro" id="IPR001347">
    <property type="entry name" value="SIS_dom"/>
</dbReference>